<evidence type="ECO:0000256" key="4">
    <source>
        <dbReference type="ARBA" id="ARBA00012821"/>
    </source>
</evidence>
<keyword evidence="9" id="KW-0819">tRNA processing</keyword>
<dbReference type="Pfam" id="PF00794">
    <property type="entry name" value="PI3K_rbd"/>
    <property type="match status" value="1"/>
</dbReference>
<dbReference type="Pfam" id="PF02192">
    <property type="entry name" value="PI3K_p85B"/>
    <property type="match status" value="1"/>
</dbReference>
<evidence type="ECO:0000256" key="11">
    <source>
        <dbReference type="ARBA" id="ARBA00022741"/>
    </source>
</evidence>
<dbReference type="GO" id="GO:0005524">
    <property type="term" value="F:ATP binding"/>
    <property type="evidence" value="ECO:0007669"/>
    <property type="project" value="UniProtKB-KW"/>
</dbReference>
<dbReference type="PROSITE" id="PS00916">
    <property type="entry name" value="PI3_4_KINASE_2"/>
    <property type="match status" value="1"/>
</dbReference>
<keyword evidence="13" id="KW-0067">ATP-binding</keyword>
<dbReference type="InterPro" id="IPR058240">
    <property type="entry name" value="rSAM_sf"/>
</dbReference>
<dbReference type="SFLD" id="SFLDG01071">
    <property type="entry name" value="tRNA_wybutosine-synthesizing"/>
    <property type="match status" value="1"/>
</dbReference>
<evidence type="ECO:0000259" key="28">
    <source>
        <dbReference type="PROSITE" id="PS51546"/>
    </source>
</evidence>
<keyword evidence="31" id="KW-1185">Reference proteome</keyword>
<comment type="similarity">
    <text evidence="3">Belongs to the TYW1 family.</text>
</comment>
<dbReference type="InterPro" id="IPR001263">
    <property type="entry name" value="PI3K_accessory_dom"/>
</dbReference>
<keyword evidence="24" id="KW-1133">Transmembrane helix</keyword>
<keyword evidence="8" id="KW-0949">S-adenosyl-L-methionine</keyword>
<dbReference type="SUPFAM" id="SSF56112">
    <property type="entry name" value="Protein kinase-like (PK-like)"/>
    <property type="match status" value="1"/>
</dbReference>
<dbReference type="PROSITE" id="PS51545">
    <property type="entry name" value="PIK_HELICAL"/>
    <property type="match status" value="1"/>
</dbReference>
<dbReference type="SFLD" id="SFLDF00284">
    <property type="entry name" value="tRNA_wybutosine-synthesizing"/>
    <property type="match status" value="1"/>
</dbReference>
<evidence type="ECO:0000256" key="24">
    <source>
        <dbReference type="SAM" id="Phobius"/>
    </source>
</evidence>
<comment type="catalytic activity">
    <reaction evidence="18">
        <text>N(1)-methylguanosine(37) in tRNA(Phe) + pyruvate + S-adenosyl-L-methionine = 4-demethylwyosine(37) in tRNA(Phe) + 5'-deoxyadenosine + L-methionine + CO2 + H2O</text>
        <dbReference type="Rhea" id="RHEA:36347"/>
        <dbReference type="Rhea" id="RHEA-COMP:10164"/>
        <dbReference type="Rhea" id="RHEA-COMP:10165"/>
        <dbReference type="ChEBI" id="CHEBI:15361"/>
        <dbReference type="ChEBI" id="CHEBI:15377"/>
        <dbReference type="ChEBI" id="CHEBI:16526"/>
        <dbReference type="ChEBI" id="CHEBI:17319"/>
        <dbReference type="ChEBI" id="CHEBI:57844"/>
        <dbReference type="ChEBI" id="CHEBI:59789"/>
        <dbReference type="ChEBI" id="CHEBI:64315"/>
        <dbReference type="ChEBI" id="CHEBI:73542"/>
        <dbReference type="EC" id="4.1.3.44"/>
    </reaction>
</comment>
<evidence type="ECO:0000256" key="10">
    <source>
        <dbReference type="ARBA" id="ARBA00022723"/>
    </source>
</evidence>
<evidence type="ECO:0000256" key="17">
    <source>
        <dbReference type="ARBA" id="ARBA00025368"/>
    </source>
</evidence>
<dbReference type="InterPro" id="IPR013917">
    <property type="entry name" value="tRNA_wybutosine-synth"/>
</dbReference>
<dbReference type="InterPro" id="IPR003113">
    <property type="entry name" value="PI3K_ABD"/>
</dbReference>
<comment type="function">
    <text evidence="17">Probable component of the wybutosine biosynthesis pathway. Wybutosine is a hyper modified guanosine with a tricyclic base found at the 3'-position adjacent to the anticodon of eukaryotic phenylalanine tRNA. Catalyzes the condensation of N-methylguanine with 2 carbon atoms from pyruvate to form the tricyclic 4-demethylwyosine, an intermediate in wybutosine biosynthesis.</text>
</comment>
<dbReference type="GO" id="GO:0010181">
    <property type="term" value="F:FMN binding"/>
    <property type="evidence" value="ECO:0007669"/>
    <property type="project" value="InterPro"/>
</dbReference>
<dbReference type="CDD" id="cd01335">
    <property type="entry name" value="Radical_SAM"/>
    <property type="match status" value="1"/>
</dbReference>
<comment type="cofactor">
    <cofactor evidence="1">
        <name>[4Fe-4S] cluster</name>
        <dbReference type="ChEBI" id="CHEBI:49883"/>
    </cofactor>
</comment>
<dbReference type="PROSITE" id="PS51546">
    <property type="entry name" value="PI3K_RBD"/>
    <property type="match status" value="1"/>
</dbReference>
<dbReference type="InterPro" id="IPR011009">
    <property type="entry name" value="Kinase-like_dom_sf"/>
</dbReference>
<evidence type="ECO:0000256" key="2">
    <source>
        <dbReference type="ARBA" id="ARBA00004797"/>
    </source>
</evidence>
<dbReference type="InterPro" id="IPR002420">
    <property type="entry name" value="PI3K-type_C2_dom"/>
</dbReference>
<dbReference type="SUPFAM" id="SSF102114">
    <property type="entry name" value="Radical SAM enzymes"/>
    <property type="match status" value="1"/>
</dbReference>
<organism evidence="31 32">
    <name type="scientific">Macrostomum lignano</name>
    <dbReference type="NCBI Taxonomy" id="282301"/>
    <lineage>
        <taxon>Eukaryota</taxon>
        <taxon>Metazoa</taxon>
        <taxon>Spiralia</taxon>
        <taxon>Lophotrochozoa</taxon>
        <taxon>Platyhelminthes</taxon>
        <taxon>Rhabditophora</taxon>
        <taxon>Macrostomorpha</taxon>
        <taxon>Macrostomida</taxon>
        <taxon>Macrostomidae</taxon>
        <taxon>Macrostomum</taxon>
    </lineage>
</organism>
<dbReference type="SUPFAM" id="SSF49562">
    <property type="entry name" value="C2 domain (Calcium/lipid-binding domain, CaLB)"/>
    <property type="match status" value="1"/>
</dbReference>
<sequence length="2045" mass="229828">QSASKMSHWDLTVHISRALQNSSALSYSLLLAASVVGAWILFQRRGRQGHVISASSVKKAVLSSSSQMSLRSPTTRKAMLPTTSCTSTANGSVDETFNKVRVFYASQLGRAKHFATLLRDELAGVLKQQKQQQQQSQCCNGGDGEACKSTTVSSSDSAGIELIDLANYDPEESLHKEIAKRVDEQLTQLSGTRLRPPVLLDENVASATGHGGQEADFQAALQSQLLDPLVSKKKKSACCSEATGNSACCQGAEAASDVAEDHSDVDSDHLDEEDQDGLVDVEDIGGVLSSATRSNQKQKLRQEATTRRAMVTPLVRKSLEKQGYRLIGSHSGVKLCRWTKSMLRGRGGCYKHAFYGIASHRCMEATPSLACANKCVFCWRHHTNPSPDTLCYFLLPTYEGGSSPNTGAWFCKWLAEAAEDWRVERGHLSGLRFIVIGLGNSLYAENYNLIAKRVDEQLTQLSGTRLRPPVLLDENVASATGHGGQEADFQAALQSQLLDPLVSKKKKSACCSEATGNSACCQGAEAASDVAEDHSDVDSDHLDEEDQDGLVDVEDIGGVLSSATRSNQKQKLRQEATTRRAMVTPLVRKSLEKQGYRLIGSHSGVKLCRWTKSMLRGRGGCYKHAFYGIASHRCMEATPSLACANKCVFCWRHHTNPVGTEWRWLEDPPDEILSGALDAHRRMIREFRGVPGVMPERISEGMQPRHCALSLVGEPIMYPRINQLLHLLHTSGISSFLVTNAQFPEAMRQLPPVTQLYVSVDAATPDSLKRIDRPLFKDFWQRFIDCLRAMRDCGQRTVYRLTLVKAWNTEKVQQYAKLVDLGCPDFIEVKGVTFCGDSKASQLTMGNVPWHKEVVQFSQALADSLANQYDIACEHEHSNCVLLANKRKFLVNNRWHTWIDYDRFEQLYGRFVETGQRFNAADYMAETPEWAVYGSAEQGFDPNETRFHRQRQSATGMSGALLGGSVDVDVLLPSGFLLVLTCSADVPLCDLKKLVWSEAHKAGYYSESLDQDSYVFSGVILEGSTEDFLEETQRLSQLRLFIPMLSLRQSHDMKSDKTREALVFHSIGVSAKDLGRVMDAEATSFRGAAFATVKDACQQTRNGGADQVFHFRTGATCEDTSPIIRHKSSTSSASASNNSSDRLSFTGPAISPSSIHKVQVFHRSGNQTMRFTIQLDLDHSYPSTVVEEVARKPQSRQQINPNRYLVKVCCCNQYLTSRSPLSSYDYFRHCLDSNVTPCLMLVEKDASFDSVSEPGCCNFYSMPEYLSNLAASDRTSTSSSYAMVREDSLSQPALARPMDLWNCVNEYFTVHVTSVQVSDPPNGQLYLRAGIYCGSAPLCGNLTTRAMRSCNAESISEPLMFDVLVSNLPIYARLCLALCYVVRRHTTDEHNCLGWSNVNIFAYDGKLRSGPIQMRFWTEEFLGGVGQQSSAGAVDFLKPLGTTFGSNQSDAPVAEVMFPESRLCFPDKDSLNSMLQQSPLTPSSNRPGWDVIPPNKEEQLQDQLKSILNRDCLSELTDSERDLVWYYRQDCCARHPASLPVLASAVNWANRHDVLKFYYLLEQWKRPLPLHTSLQLLGPKFMDPRLRSLAVESLDQSLTDKLFRRLLLQLVQCLKFEPFLSNRLTHFLLRWSLRSVRSGVRFFWYLWSEIHQQQLRLRFTLILEAFCRGFGPGLNLLSRQRDAIDKLVTMANTLRSERDDQQQKVFQAMLQTQELVNDISMFTSPLEPSEELGMLKPERCKIKKSKKRPLWLEWVNPDPMASQHLTDYKLIFKYGDDLRQDMLTLQLIALMEDVWRQELGFSLRMSPYNCLATGRHMGLIEVVRDAYTVMGIQKERTRVAAMQMDSSQLYKWLLEQNADSSTHETVVDTFTKSCAGYCVATFVLGIRDRHPDNIMLCRTGQLLHIDFGHFLNNKKKKFGIARERVPFVLPQDFVRIICRDKDGSMTWRELTSRREFTQFATLCSRAYQALRQNAALFLTLFTLMLHSGIPELQSPQDLEYLRSTLALDRRESDALIYFNKQLTEALQNAWTTKIDWVGHWVVNTE</sequence>
<feature type="domain" description="PI3K-ABD" evidence="26">
    <location>
        <begin position="962"/>
        <end position="1051"/>
    </location>
</feature>
<dbReference type="SUPFAM" id="SSF54236">
    <property type="entry name" value="Ubiquitin-like"/>
    <property type="match status" value="1"/>
</dbReference>
<feature type="domain" description="PI3K/PI4K catalytic" evidence="25">
    <location>
        <begin position="1736"/>
        <end position="2030"/>
    </location>
</feature>
<dbReference type="Gene3D" id="3.10.20.90">
    <property type="entry name" value="Phosphatidylinositol 3-kinase Catalytic Subunit, Chain A, domain 1"/>
    <property type="match status" value="2"/>
</dbReference>
<dbReference type="InterPro" id="IPR029039">
    <property type="entry name" value="Flavoprotein-like_sf"/>
</dbReference>
<comment type="similarity">
    <text evidence="22">Belongs to the PI3/PI4-kinase family.</text>
</comment>
<dbReference type="InterPro" id="IPR042236">
    <property type="entry name" value="PI3K_accessory_sf"/>
</dbReference>
<evidence type="ECO:0000256" key="23">
    <source>
        <dbReference type="SAM" id="MobiDB-lite"/>
    </source>
</evidence>
<feature type="domain" description="PIK helical" evidence="27">
    <location>
        <begin position="1490"/>
        <end position="1669"/>
    </location>
</feature>
<feature type="domain" description="C2 PI3K-type" evidence="29">
    <location>
        <begin position="1304"/>
        <end position="1466"/>
    </location>
</feature>
<evidence type="ECO:0000256" key="22">
    <source>
        <dbReference type="PROSITE-ProRule" id="PRU00880"/>
    </source>
</evidence>
<evidence type="ECO:0000256" key="18">
    <source>
        <dbReference type="ARBA" id="ARBA00049466"/>
    </source>
</evidence>
<dbReference type="PROSITE" id="PS51547">
    <property type="entry name" value="C2_PI3K"/>
    <property type="match status" value="1"/>
</dbReference>
<keyword evidence="14" id="KW-0408">Iron</keyword>
<name>A0A1I8GJC8_9PLAT</name>
<dbReference type="SMART" id="SM00144">
    <property type="entry name" value="PI3K_rbd"/>
    <property type="match status" value="1"/>
</dbReference>
<dbReference type="Pfam" id="PF00792">
    <property type="entry name" value="PI3K_C2"/>
    <property type="match status" value="1"/>
</dbReference>
<evidence type="ECO:0000259" key="30">
    <source>
        <dbReference type="PROSITE" id="PS51918"/>
    </source>
</evidence>
<comment type="pathway">
    <text evidence="2">tRNA modification; wybutosine-tRNA(Phe) biosynthesis.</text>
</comment>
<evidence type="ECO:0000256" key="8">
    <source>
        <dbReference type="ARBA" id="ARBA00022691"/>
    </source>
</evidence>
<evidence type="ECO:0000313" key="31">
    <source>
        <dbReference type="Proteomes" id="UP000095280"/>
    </source>
</evidence>
<dbReference type="InterPro" id="IPR016024">
    <property type="entry name" value="ARM-type_fold"/>
</dbReference>
<evidence type="ECO:0000256" key="3">
    <source>
        <dbReference type="ARBA" id="ARBA00010115"/>
    </source>
</evidence>
<dbReference type="Gene3D" id="1.10.1070.11">
    <property type="entry name" value="Phosphatidylinositol 3-/4-kinase, catalytic domain"/>
    <property type="match status" value="1"/>
</dbReference>
<dbReference type="PROSITE" id="PS50290">
    <property type="entry name" value="PI3_4_KINASE_3"/>
    <property type="match status" value="1"/>
</dbReference>
<dbReference type="Gene3D" id="3.40.50.360">
    <property type="match status" value="1"/>
</dbReference>
<dbReference type="SUPFAM" id="SSF48371">
    <property type="entry name" value="ARM repeat"/>
    <property type="match status" value="1"/>
</dbReference>
<evidence type="ECO:0000259" key="27">
    <source>
        <dbReference type="PROSITE" id="PS51545"/>
    </source>
</evidence>
<dbReference type="UniPathway" id="UPA00375"/>
<dbReference type="Pfam" id="PF04055">
    <property type="entry name" value="Radical_SAM"/>
    <property type="match status" value="1"/>
</dbReference>
<dbReference type="InterPro" id="IPR035892">
    <property type="entry name" value="C2_domain_sf"/>
</dbReference>
<keyword evidence="12" id="KW-0418">Kinase</keyword>
<dbReference type="FunFam" id="1.10.1070.11:FF:000001">
    <property type="entry name" value="Phosphatidylinositol 4,5-bisphosphate 3-kinase catalytic subunit"/>
    <property type="match status" value="1"/>
</dbReference>
<dbReference type="GO" id="GO:0046872">
    <property type="term" value="F:metal ion binding"/>
    <property type="evidence" value="ECO:0007669"/>
    <property type="project" value="UniProtKB-KW"/>
</dbReference>
<dbReference type="PANTHER" id="PTHR13930:SF0">
    <property type="entry name" value="S-ADENOSYL-L-METHIONINE-DEPENDENT TRNA 4-DEMETHYLWYOSINE SYNTHASE TYW1-RELATED"/>
    <property type="match status" value="1"/>
</dbReference>
<dbReference type="Gene3D" id="1.25.40.70">
    <property type="entry name" value="Phosphatidylinositol 3-kinase, accessory domain (PIK)"/>
    <property type="match status" value="1"/>
</dbReference>
<evidence type="ECO:0000256" key="9">
    <source>
        <dbReference type="ARBA" id="ARBA00022694"/>
    </source>
</evidence>
<dbReference type="Gene3D" id="3.30.1010.10">
    <property type="entry name" value="Phosphatidylinositol 3-kinase Catalytic Subunit, Chain A, domain 4"/>
    <property type="match status" value="1"/>
</dbReference>
<dbReference type="SMART" id="SM00146">
    <property type="entry name" value="PI3Kc"/>
    <property type="match status" value="1"/>
</dbReference>
<dbReference type="SMART" id="SM00142">
    <property type="entry name" value="PI3K_C2"/>
    <property type="match status" value="1"/>
</dbReference>
<evidence type="ECO:0000256" key="13">
    <source>
        <dbReference type="ARBA" id="ARBA00022840"/>
    </source>
</evidence>
<dbReference type="Pfam" id="PF00613">
    <property type="entry name" value="PI3Ka"/>
    <property type="match status" value="1"/>
</dbReference>
<dbReference type="GO" id="GO:0051539">
    <property type="term" value="F:4 iron, 4 sulfur cluster binding"/>
    <property type="evidence" value="ECO:0007669"/>
    <property type="project" value="UniProtKB-KW"/>
</dbReference>
<dbReference type="GO" id="GO:0005737">
    <property type="term" value="C:cytoplasm"/>
    <property type="evidence" value="ECO:0007669"/>
    <property type="project" value="UniProtKB-ARBA"/>
</dbReference>
<keyword evidence="24" id="KW-0812">Transmembrane</keyword>
<dbReference type="GO" id="GO:0102521">
    <property type="term" value="F:tRNA-4-demethylwyosine synthase activity"/>
    <property type="evidence" value="ECO:0007669"/>
    <property type="project" value="UniProtKB-EC"/>
</dbReference>
<dbReference type="Gene3D" id="2.60.40.150">
    <property type="entry name" value="C2 domain"/>
    <property type="match status" value="1"/>
</dbReference>
<keyword evidence="11" id="KW-0547">Nucleotide-binding</keyword>
<evidence type="ECO:0000256" key="1">
    <source>
        <dbReference type="ARBA" id="ARBA00001966"/>
    </source>
</evidence>
<feature type="region of interest" description="Disordered" evidence="23">
    <location>
        <begin position="1122"/>
        <end position="1143"/>
    </location>
</feature>
<feature type="transmembrane region" description="Helical" evidence="24">
    <location>
        <begin position="24"/>
        <end position="42"/>
    </location>
</feature>
<dbReference type="InterPro" id="IPR007197">
    <property type="entry name" value="rSAM"/>
</dbReference>
<dbReference type="GO" id="GO:0031591">
    <property type="term" value="P:wybutosine biosynthetic process"/>
    <property type="evidence" value="ECO:0007669"/>
    <property type="project" value="TreeGrafter"/>
</dbReference>
<dbReference type="InterPro" id="IPR008254">
    <property type="entry name" value="Flavodoxin/NO_synth"/>
</dbReference>
<proteinExistence type="inferred from homology"/>
<dbReference type="FunFam" id="3.20.20.70:FF:000196">
    <property type="entry name" value="S-adenosyl-L-methionine-dependent tRNA 4-demethylwyosine synthase"/>
    <property type="match status" value="1"/>
</dbReference>
<dbReference type="PROSITE" id="PS51918">
    <property type="entry name" value="RADICAL_SAM"/>
    <property type="match status" value="1"/>
</dbReference>
<evidence type="ECO:0000259" key="26">
    <source>
        <dbReference type="PROSITE" id="PS51544"/>
    </source>
</evidence>
<dbReference type="PROSITE" id="PS51544">
    <property type="entry name" value="PI3K_ABD"/>
    <property type="match status" value="1"/>
</dbReference>
<dbReference type="SUPFAM" id="SSF52218">
    <property type="entry name" value="Flavoproteins"/>
    <property type="match status" value="1"/>
</dbReference>
<keyword evidence="24" id="KW-0472">Membrane</keyword>
<feature type="compositionally biased region" description="Low complexity" evidence="23">
    <location>
        <begin position="1129"/>
        <end position="1140"/>
    </location>
</feature>
<dbReference type="EC" id="4.1.3.44" evidence="4"/>
<evidence type="ECO:0000256" key="14">
    <source>
        <dbReference type="ARBA" id="ARBA00023004"/>
    </source>
</evidence>
<dbReference type="InterPro" id="IPR000341">
    <property type="entry name" value="PI3K_Ras-bd_dom"/>
</dbReference>
<keyword evidence="7" id="KW-0808">Transferase</keyword>
<dbReference type="Pfam" id="PF00454">
    <property type="entry name" value="PI3_PI4_kinase"/>
    <property type="match status" value="1"/>
</dbReference>
<evidence type="ECO:0000256" key="7">
    <source>
        <dbReference type="ARBA" id="ARBA00022679"/>
    </source>
</evidence>
<dbReference type="PANTHER" id="PTHR13930">
    <property type="entry name" value="S-ADENOSYL-L-METHIONINE-DEPENDENT TRNA 4-DEMETHYLWYOSINE SYNTHASE"/>
    <property type="match status" value="1"/>
</dbReference>
<dbReference type="InterPro" id="IPR018936">
    <property type="entry name" value="PI3/4_kinase_CS"/>
</dbReference>
<dbReference type="InterPro" id="IPR029071">
    <property type="entry name" value="Ubiquitin-like_domsf"/>
</dbReference>
<accession>A0A1I8GJC8</accession>
<evidence type="ECO:0000259" key="25">
    <source>
        <dbReference type="PROSITE" id="PS50290"/>
    </source>
</evidence>
<keyword evidence="10" id="KW-0479">Metal-binding</keyword>
<dbReference type="InterPro" id="IPR013785">
    <property type="entry name" value="Aldolase_TIM"/>
</dbReference>
<evidence type="ECO:0000256" key="16">
    <source>
        <dbReference type="ARBA" id="ARBA00023239"/>
    </source>
</evidence>
<evidence type="ECO:0000313" key="32">
    <source>
        <dbReference type="WBParaSite" id="maker-uti_cns_0002147-snap-gene-0.11-mRNA-1"/>
    </source>
</evidence>
<dbReference type="InterPro" id="IPR036940">
    <property type="entry name" value="PI3/4_kinase_cat_sf"/>
</dbReference>
<protein>
    <recommendedName>
        <fullName evidence="5">S-adenosyl-L-methionine-dependent tRNA 4-demethylwyosine synthase TYW1</fullName>
        <ecNumber evidence="4">4.1.3.44</ecNumber>
    </recommendedName>
    <alternativeName>
        <fullName evidence="21">Radical S-adenosyl methionine and flavodoxin domain-containing protein 1</fullName>
    </alternativeName>
    <alternativeName>
        <fullName evidence="19">tRNA wybutosine-synthesizing protein 1 homolog</fullName>
    </alternativeName>
    <alternativeName>
        <fullName evidence="20">tRNA-yW-synthesizing protein</fullName>
    </alternativeName>
</protein>
<keyword evidence="16" id="KW-0456">Lyase</keyword>
<evidence type="ECO:0000256" key="12">
    <source>
        <dbReference type="ARBA" id="ARBA00022777"/>
    </source>
</evidence>
<dbReference type="SMART" id="SM00143">
    <property type="entry name" value="PI3K_p85B"/>
    <property type="match status" value="1"/>
</dbReference>
<feature type="domain" description="PI3K-RBD" evidence="28">
    <location>
        <begin position="1153"/>
        <end position="1243"/>
    </location>
</feature>
<dbReference type="PROSITE" id="PS00915">
    <property type="entry name" value="PI3_4_KINASE_1"/>
    <property type="match status" value="1"/>
</dbReference>
<dbReference type="SFLD" id="SFLDS00029">
    <property type="entry name" value="Radical_SAM"/>
    <property type="match status" value="1"/>
</dbReference>
<evidence type="ECO:0000256" key="21">
    <source>
        <dbReference type="ARBA" id="ARBA00082357"/>
    </source>
</evidence>
<keyword evidence="15" id="KW-0411">Iron-sulfur</keyword>
<dbReference type="InterPro" id="IPR000403">
    <property type="entry name" value="PI3/4_kinase_cat_dom"/>
</dbReference>
<evidence type="ECO:0000256" key="5">
    <source>
        <dbReference type="ARBA" id="ARBA00017596"/>
    </source>
</evidence>
<evidence type="ECO:0000256" key="20">
    <source>
        <dbReference type="ARBA" id="ARBA00081169"/>
    </source>
</evidence>
<dbReference type="Pfam" id="PF00258">
    <property type="entry name" value="Flavodoxin_1"/>
    <property type="match status" value="1"/>
</dbReference>
<keyword evidence="6" id="KW-0004">4Fe-4S</keyword>
<evidence type="ECO:0000256" key="15">
    <source>
        <dbReference type="ARBA" id="ARBA00023014"/>
    </source>
</evidence>
<dbReference type="InterPro" id="IPR034556">
    <property type="entry name" value="tRNA_wybutosine-synthase"/>
</dbReference>
<reference evidence="32" key="1">
    <citation type="submission" date="2016-11" db="UniProtKB">
        <authorList>
            <consortium name="WormBaseParasite"/>
        </authorList>
    </citation>
    <scope>IDENTIFICATION</scope>
</reference>
<dbReference type="WBParaSite" id="maker-uti_cns_0002147-snap-gene-0.11-mRNA-1">
    <property type="protein sequence ID" value="maker-uti_cns_0002147-snap-gene-0.11-mRNA-1"/>
    <property type="gene ID" value="maker-uti_cns_0002147-snap-gene-0.11"/>
</dbReference>
<evidence type="ECO:0000259" key="29">
    <source>
        <dbReference type="PROSITE" id="PS51547"/>
    </source>
</evidence>
<evidence type="ECO:0000256" key="19">
    <source>
        <dbReference type="ARBA" id="ARBA00078095"/>
    </source>
</evidence>
<dbReference type="Gene3D" id="3.20.20.70">
    <property type="entry name" value="Aldolase class I"/>
    <property type="match status" value="2"/>
</dbReference>
<evidence type="ECO:0000256" key="6">
    <source>
        <dbReference type="ARBA" id="ARBA00022485"/>
    </source>
</evidence>
<feature type="domain" description="Radical SAM core" evidence="30">
    <location>
        <begin position="627"/>
        <end position="870"/>
    </location>
</feature>
<dbReference type="Proteomes" id="UP000095280">
    <property type="component" value="Unplaced"/>
</dbReference>
<dbReference type="Pfam" id="PF08608">
    <property type="entry name" value="Wyosine_form"/>
    <property type="match status" value="1"/>
</dbReference>
<dbReference type="GO" id="GO:0016301">
    <property type="term" value="F:kinase activity"/>
    <property type="evidence" value="ECO:0007669"/>
    <property type="project" value="UniProtKB-KW"/>
</dbReference>
<dbReference type="SMART" id="SM00145">
    <property type="entry name" value="PI3Ka"/>
    <property type="match status" value="1"/>
</dbReference>